<name>A0A7H8R117_TALRU</name>
<dbReference type="PANTHER" id="PTHR43431:SF7">
    <property type="entry name" value="OXIDOREDUCTASE, SHORT CHAIN DEHYDROGENASE_REDUCTASE FAMILY (AFU_ORTHOLOGUE AFUA_5G14000)"/>
    <property type="match status" value="1"/>
</dbReference>
<evidence type="ECO:0000313" key="1">
    <source>
        <dbReference type="EMBL" id="QKX59668.1"/>
    </source>
</evidence>
<dbReference type="Gene3D" id="3.40.50.720">
    <property type="entry name" value="NAD(P)-binding Rossmann-like Domain"/>
    <property type="match status" value="1"/>
</dbReference>
<keyword evidence="2" id="KW-1185">Reference proteome</keyword>
<dbReference type="SUPFAM" id="SSF51735">
    <property type="entry name" value="NAD(P)-binding Rossmann-fold domains"/>
    <property type="match status" value="1"/>
</dbReference>
<dbReference type="Pfam" id="PF00106">
    <property type="entry name" value="adh_short"/>
    <property type="match status" value="1"/>
</dbReference>
<proteinExistence type="predicted"/>
<gene>
    <name evidence="1" type="ORF">TRUGW13939_06808</name>
</gene>
<dbReference type="InterPro" id="IPR002347">
    <property type="entry name" value="SDR_fam"/>
</dbReference>
<accession>A0A7H8R117</accession>
<dbReference type="KEGG" id="trg:TRUGW13939_06808"/>
<protein>
    <recommendedName>
        <fullName evidence="3">Oxidoreductase</fullName>
    </recommendedName>
</protein>
<dbReference type="InterPro" id="IPR036291">
    <property type="entry name" value="NAD(P)-bd_dom_sf"/>
</dbReference>
<dbReference type="RefSeq" id="XP_035345845.1">
    <property type="nucleotide sequence ID" value="XM_035489952.1"/>
</dbReference>
<organism evidence="1 2">
    <name type="scientific">Talaromyces rugulosus</name>
    <name type="common">Penicillium rugulosum</name>
    <dbReference type="NCBI Taxonomy" id="121627"/>
    <lineage>
        <taxon>Eukaryota</taxon>
        <taxon>Fungi</taxon>
        <taxon>Dikarya</taxon>
        <taxon>Ascomycota</taxon>
        <taxon>Pezizomycotina</taxon>
        <taxon>Eurotiomycetes</taxon>
        <taxon>Eurotiomycetidae</taxon>
        <taxon>Eurotiales</taxon>
        <taxon>Trichocomaceae</taxon>
        <taxon>Talaromyces</taxon>
        <taxon>Talaromyces sect. Islandici</taxon>
    </lineage>
</organism>
<dbReference type="AlphaFoldDB" id="A0A7H8R117"/>
<evidence type="ECO:0008006" key="3">
    <source>
        <dbReference type="Google" id="ProtNLM"/>
    </source>
</evidence>
<dbReference type="OrthoDB" id="5399006at2759"/>
<sequence>MSSCLVAVVAGVGRGTGSAIAHKFASQYLVVCLARNLESYEEVVSNINKSGGNAIGVTTDLSSAKSVKSSFDRLEMELGGDFGISAAVFNASTRPVCKPFLELTEDEYAGGYDILGRGAFLFAQATLPRLVKLVNVSSHPSSLIFTGATASIKSFAEFVSFSNGKWVLRSLAQSFAKEFGPQGVQVAHTIIDGVIGIPTTVQAMKEAGKDTQDTLISPEAIVDAYWYLHTQPKSAFSWEIDIRPFGEKW</sequence>
<evidence type="ECO:0000313" key="2">
    <source>
        <dbReference type="Proteomes" id="UP000509510"/>
    </source>
</evidence>
<reference evidence="2" key="1">
    <citation type="submission" date="2020-06" db="EMBL/GenBank/DDBJ databases">
        <title>A chromosome-scale genome assembly of Talaromyces rugulosus W13939.</title>
        <authorList>
            <person name="Wang B."/>
            <person name="Guo L."/>
            <person name="Ye K."/>
            <person name="Wang L."/>
        </authorList>
    </citation>
    <scope>NUCLEOTIDE SEQUENCE [LARGE SCALE GENOMIC DNA]</scope>
    <source>
        <strain evidence="2">W13939</strain>
    </source>
</reference>
<dbReference type="PANTHER" id="PTHR43431">
    <property type="entry name" value="OXIDOREDUCTASE, SHORT CHAIN DEHYDROGENASE/REDUCTASE FAMILY (AFU_ORTHOLOGUE AFUA_5G14000)"/>
    <property type="match status" value="1"/>
</dbReference>
<dbReference type="GeneID" id="55994301"/>
<dbReference type="EMBL" id="CP055901">
    <property type="protein sequence ID" value="QKX59668.1"/>
    <property type="molecule type" value="Genomic_DNA"/>
</dbReference>
<dbReference type="Proteomes" id="UP000509510">
    <property type="component" value="Chromosome IV"/>
</dbReference>